<comment type="caution">
    <text evidence="1">The sequence shown here is derived from an EMBL/GenBank/DDBJ whole genome shotgun (WGS) entry which is preliminary data.</text>
</comment>
<name>A0ACD3R2Q3_LARCR</name>
<gene>
    <name evidence="1" type="ORF">E3U43_022231</name>
</gene>
<sequence length="110" mass="11892">MRRHENQPPRPSAGCLPVPIFNQKKRIRVPLTSAPSENEFFSHSEFTASAGSAASHSTSGTYGSYQGLRSVLWGTPKPPMEADRASLNLLHPSSNSSMAATDLLLNLSLQ</sequence>
<evidence type="ECO:0000313" key="2">
    <source>
        <dbReference type="Proteomes" id="UP000793456"/>
    </source>
</evidence>
<keyword evidence="2" id="KW-1185">Reference proteome</keyword>
<proteinExistence type="predicted"/>
<dbReference type="Proteomes" id="UP000793456">
    <property type="component" value="Chromosome X"/>
</dbReference>
<evidence type="ECO:0000313" key="1">
    <source>
        <dbReference type="EMBL" id="TMS13751.1"/>
    </source>
</evidence>
<protein>
    <submittedName>
        <fullName evidence="1">Uncharacterized protein</fullName>
    </submittedName>
</protein>
<accession>A0ACD3R2Q3</accession>
<reference evidence="1" key="1">
    <citation type="submission" date="2018-11" db="EMBL/GenBank/DDBJ databases">
        <title>The sequence and de novo assembly of Larimichthys crocea genome using PacBio and Hi-C technologies.</title>
        <authorList>
            <person name="Xu P."/>
            <person name="Chen B."/>
            <person name="Zhou Z."/>
            <person name="Ke Q."/>
            <person name="Wu Y."/>
            <person name="Bai H."/>
            <person name="Pu F."/>
        </authorList>
    </citation>
    <scope>NUCLEOTIDE SEQUENCE</scope>
    <source>
        <tissue evidence="1">Muscle</tissue>
    </source>
</reference>
<dbReference type="EMBL" id="CM011683">
    <property type="protein sequence ID" value="TMS13751.1"/>
    <property type="molecule type" value="Genomic_DNA"/>
</dbReference>
<organism evidence="1 2">
    <name type="scientific">Larimichthys crocea</name>
    <name type="common">Large yellow croaker</name>
    <name type="synonym">Pseudosciaena crocea</name>
    <dbReference type="NCBI Taxonomy" id="215358"/>
    <lineage>
        <taxon>Eukaryota</taxon>
        <taxon>Metazoa</taxon>
        <taxon>Chordata</taxon>
        <taxon>Craniata</taxon>
        <taxon>Vertebrata</taxon>
        <taxon>Euteleostomi</taxon>
        <taxon>Actinopterygii</taxon>
        <taxon>Neopterygii</taxon>
        <taxon>Teleostei</taxon>
        <taxon>Neoteleostei</taxon>
        <taxon>Acanthomorphata</taxon>
        <taxon>Eupercaria</taxon>
        <taxon>Sciaenidae</taxon>
        <taxon>Larimichthys</taxon>
    </lineage>
</organism>